<dbReference type="Proteomes" id="UP001189122">
    <property type="component" value="Unassembled WGS sequence"/>
</dbReference>
<dbReference type="SMART" id="SM00360">
    <property type="entry name" value="RRM"/>
    <property type="match status" value="2"/>
</dbReference>
<dbReference type="PROSITE" id="PS50102">
    <property type="entry name" value="RRM"/>
    <property type="match status" value="2"/>
</dbReference>
<dbReference type="Pfam" id="PF00076">
    <property type="entry name" value="RRM_1"/>
    <property type="match status" value="2"/>
</dbReference>
<dbReference type="InterPro" id="IPR000504">
    <property type="entry name" value="RRM_dom"/>
</dbReference>
<accession>A0A7I8I7X6</accession>
<dbReference type="InterPro" id="IPR012677">
    <property type="entry name" value="Nucleotide-bd_a/b_plait_sf"/>
</dbReference>
<organism evidence="5">
    <name type="scientific">Spirodela intermedia</name>
    <name type="common">Intermediate duckweed</name>
    <dbReference type="NCBI Taxonomy" id="51605"/>
    <lineage>
        <taxon>Eukaryota</taxon>
        <taxon>Viridiplantae</taxon>
        <taxon>Streptophyta</taxon>
        <taxon>Embryophyta</taxon>
        <taxon>Tracheophyta</taxon>
        <taxon>Spermatophyta</taxon>
        <taxon>Magnoliopsida</taxon>
        <taxon>Liliopsida</taxon>
        <taxon>Araceae</taxon>
        <taxon>Lemnoideae</taxon>
        <taxon>Spirodela</taxon>
    </lineage>
</organism>
<feature type="region of interest" description="Disordered" evidence="3">
    <location>
        <begin position="173"/>
        <end position="196"/>
    </location>
</feature>
<dbReference type="EMBL" id="LR743588">
    <property type="protein sequence ID" value="CAA2613931.1"/>
    <property type="molecule type" value="Genomic_DNA"/>
</dbReference>
<reference evidence="5 6" key="1">
    <citation type="submission" date="2019-12" db="EMBL/GenBank/DDBJ databases">
        <authorList>
            <person name="Scholz U."/>
            <person name="Mascher M."/>
            <person name="Fiebig A."/>
        </authorList>
    </citation>
    <scope>NUCLEOTIDE SEQUENCE</scope>
</reference>
<feature type="domain" description="RRM" evidence="4">
    <location>
        <begin position="1"/>
        <end position="69"/>
    </location>
</feature>
<proteinExistence type="predicted"/>
<evidence type="ECO:0000313" key="5">
    <source>
        <dbReference type="EMBL" id="CAA2613931.1"/>
    </source>
</evidence>
<dbReference type="GO" id="GO:0003729">
    <property type="term" value="F:mRNA binding"/>
    <property type="evidence" value="ECO:0007669"/>
    <property type="project" value="TreeGrafter"/>
</dbReference>
<dbReference type="AlphaFoldDB" id="A0A7I8I7X6"/>
<dbReference type="EMBL" id="CACRZD030000001">
    <property type="protein sequence ID" value="CAA6653746.1"/>
    <property type="molecule type" value="Genomic_DNA"/>
</dbReference>
<dbReference type="InterPro" id="IPR035979">
    <property type="entry name" value="RBD_domain_sf"/>
</dbReference>
<feature type="domain" description="RRM" evidence="4">
    <location>
        <begin position="94"/>
        <end position="172"/>
    </location>
</feature>
<evidence type="ECO:0000256" key="3">
    <source>
        <dbReference type="SAM" id="MobiDB-lite"/>
    </source>
</evidence>
<dbReference type="PANTHER" id="PTHR48025:SF11">
    <property type="entry name" value="RNA-BINDING PROTEIN CP33, CHLOROPLASTIC"/>
    <property type="match status" value="1"/>
</dbReference>
<dbReference type="Gene3D" id="3.30.70.330">
    <property type="match status" value="2"/>
</dbReference>
<dbReference type="PANTHER" id="PTHR48025">
    <property type="entry name" value="OS02G0815200 PROTEIN"/>
    <property type="match status" value="1"/>
</dbReference>
<evidence type="ECO:0000259" key="4">
    <source>
        <dbReference type="PROSITE" id="PS50102"/>
    </source>
</evidence>
<dbReference type="GO" id="GO:0009535">
    <property type="term" value="C:chloroplast thylakoid membrane"/>
    <property type="evidence" value="ECO:0007669"/>
    <property type="project" value="TreeGrafter"/>
</dbReference>
<dbReference type="GO" id="GO:1901259">
    <property type="term" value="P:chloroplast rRNA processing"/>
    <property type="evidence" value="ECO:0007669"/>
    <property type="project" value="TreeGrafter"/>
</dbReference>
<evidence type="ECO:0000256" key="1">
    <source>
        <dbReference type="ARBA" id="ARBA00022884"/>
    </source>
</evidence>
<dbReference type="InterPro" id="IPR050502">
    <property type="entry name" value="Euk_RNA-bind_prot"/>
</dbReference>
<dbReference type="SUPFAM" id="SSF54928">
    <property type="entry name" value="RNA-binding domain, RBD"/>
    <property type="match status" value="2"/>
</dbReference>
<protein>
    <recommendedName>
        <fullName evidence="4">RRM domain-containing protein</fullName>
    </recommendedName>
</protein>
<evidence type="ECO:0000313" key="6">
    <source>
        <dbReference type="Proteomes" id="UP001189122"/>
    </source>
</evidence>
<keyword evidence="1 2" id="KW-0694">RNA-binding</keyword>
<evidence type="ECO:0000256" key="2">
    <source>
        <dbReference type="PROSITE-ProRule" id="PRU00176"/>
    </source>
</evidence>
<sequence length="196" mass="20571">MTPSNLSDVFSEAGTVTSVEVVYDRVTDRSRGFAFVTLASADEAWAAIRMFDGSVTTGGRTVKVNFPEVPRGGEREVMGPRLREARRGFVDSPHKLYAGNLSWVVSSDALRAAFAGCAGLLSAKVVYERDTARSRGYGFVSFASAEDAQSALSAMDGVELEGRPLRLNVAMNNGSARAGGGSSGELEAAGTPTAPP</sequence>
<gene>
    <name evidence="5" type="ORF">SI7747_01000336</name>
</gene>
<name>A0A7I8I7X6_SPIIN</name>
<keyword evidence="6" id="KW-1185">Reference proteome</keyword>